<protein>
    <submittedName>
        <fullName evidence="2">Molybdopterin-dependent oxidoreductase</fullName>
    </submittedName>
</protein>
<proteinExistence type="predicted"/>
<organism evidence="2 3">
    <name type="scientific">Vreelandella maris</name>
    <dbReference type="NCBI Taxonomy" id="2729617"/>
    <lineage>
        <taxon>Bacteria</taxon>
        <taxon>Pseudomonadati</taxon>
        <taxon>Pseudomonadota</taxon>
        <taxon>Gammaproteobacteria</taxon>
        <taxon>Oceanospirillales</taxon>
        <taxon>Halomonadaceae</taxon>
        <taxon>Vreelandella</taxon>
    </lineage>
</organism>
<evidence type="ECO:0000259" key="1">
    <source>
        <dbReference type="Pfam" id="PF00174"/>
    </source>
</evidence>
<sequence length="191" mass="21560">MLSPFISGHLNQRVFWREVLTVKALLMGWVVLIFSIPLAGLAETADDLEEPSGPVILTVSGNVGLTNVGSEAQFDRAILEALPQHEFDTTTPWTEASNHYRGPLMRDLLARLNAESDTVHVVALNGYEAEIPVSDFEEYDVILALEKDEKAIPIREYGPLWVLYPFDQDEALLSEKIRFRAVWQVMHIDVR</sequence>
<dbReference type="InterPro" id="IPR036374">
    <property type="entry name" value="OxRdtase_Mopterin-bd_sf"/>
</dbReference>
<dbReference type="Pfam" id="PF00174">
    <property type="entry name" value="Oxidored_molyb"/>
    <property type="match status" value="1"/>
</dbReference>
<name>A0A7Y6V7H3_9GAMM</name>
<dbReference type="EMBL" id="JABWCV010000003">
    <property type="protein sequence ID" value="NVF13244.1"/>
    <property type="molecule type" value="Genomic_DNA"/>
</dbReference>
<dbReference type="AlphaFoldDB" id="A0A7Y6V7H3"/>
<accession>A0A7Y6V7H3</accession>
<keyword evidence="3" id="KW-1185">Reference proteome</keyword>
<feature type="domain" description="Oxidoreductase molybdopterin-binding" evidence="1">
    <location>
        <begin position="92"/>
        <end position="165"/>
    </location>
</feature>
<evidence type="ECO:0000313" key="3">
    <source>
        <dbReference type="Proteomes" id="UP000589984"/>
    </source>
</evidence>
<dbReference type="SUPFAM" id="SSF56524">
    <property type="entry name" value="Oxidoreductase molybdopterin-binding domain"/>
    <property type="match status" value="1"/>
</dbReference>
<dbReference type="InterPro" id="IPR000572">
    <property type="entry name" value="OxRdtase_Mopterin-bd_dom"/>
</dbReference>
<dbReference type="RefSeq" id="WP_176302395.1">
    <property type="nucleotide sequence ID" value="NZ_JABWCV010000003.1"/>
</dbReference>
<gene>
    <name evidence="2" type="ORF">HUO07_03550</name>
</gene>
<comment type="caution">
    <text evidence="2">The sequence shown here is derived from an EMBL/GenBank/DDBJ whole genome shotgun (WGS) entry which is preliminary data.</text>
</comment>
<dbReference type="Gene3D" id="3.90.420.10">
    <property type="entry name" value="Oxidoreductase, molybdopterin-binding domain"/>
    <property type="match status" value="1"/>
</dbReference>
<evidence type="ECO:0000313" key="2">
    <source>
        <dbReference type="EMBL" id="NVF13244.1"/>
    </source>
</evidence>
<reference evidence="2 3" key="1">
    <citation type="submission" date="2020-06" db="EMBL/GenBank/DDBJ databases">
        <title>Halomonas sp. QX-1 draft genome sequence.</title>
        <authorList>
            <person name="Qiu X."/>
        </authorList>
    </citation>
    <scope>NUCLEOTIDE SEQUENCE [LARGE SCALE GENOMIC DNA]</scope>
    <source>
        <strain evidence="2 3">QX-1</strain>
    </source>
</reference>
<dbReference type="Proteomes" id="UP000589984">
    <property type="component" value="Unassembled WGS sequence"/>
</dbReference>